<dbReference type="InterPro" id="IPR036259">
    <property type="entry name" value="MFS_trans_sf"/>
</dbReference>
<evidence type="ECO:0000256" key="1">
    <source>
        <dbReference type="SAM" id="MobiDB-lite"/>
    </source>
</evidence>
<dbReference type="Pfam" id="PF07690">
    <property type="entry name" value="MFS_1"/>
    <property type="match status" value="1"/>
</dbReference>
<keyword evidence="2" id="KW-0472">Membrane</keyword>
<feature type="transmembrane region" description="Helical" evidence="2">
    <location>
        <begin position="20"/>
        <end position="47"/>
    </location>
</feature>
<gene>
    <name evidence="3" type="ORF">METZ01_LOCUS244211</name>
</gene>
<protein>
    <recommendedName>
        <fullName evidence="4">Major facilitator superfamily (MFS) profile domain-containing protein</fullName>
    </recommendedName>
</protein>
<sequence>MNSVRWRNKLADSLPFYYGWAIFASTVSVSLSSRTIMAVATLSVFVVPMTEDLGWSRGLFSGAISLGGLCAVFISPLVGKWVDRYGSGLLLSVSSALTGLLAVGLALVGNPAAFYALYVPGRLLFSGPLELGIQTTISNWFIRRRPLGLAADTVAKGAGLTMVPLLAQFIITGSDWRTAWFTLGILAFALGVVPPVLFMARRPEDMGLEPDPIPQDQLGSEPITSGSESGSKTAGIESAFTVGQAFRTRAFWLLAAFSMAGYMVQGGTSLHQVAHYIDQGLSGPSAALTASAFAFSQILSGIFLAVLGRRVPVRFLLSAAAFIMAMAVFGSSMSTSLPPALISAATIGFGAGALHLLLRLAWAD</sequence>
<feature type="transmembrane region" description="Helical" evidence="2">
    <location>
        <begin position="123"/>
        <end position="142"/>
    </location>
</feature>
<reference evidence="3" key="1">
    <citation type="submission" date="2018-05" db="EMBL/GenBank/DDBJ databases">
        <authorList>
            <person name="Lanie J.A."/>
            <person name="Ng W.-L."/>
            <person name="Kazmierczak K.M."/>
            <person name="Andrzejewski T.M."/>
            <person name="Davidsen T.M."/>
            <person name="Wayne K.J."/>
            <person name="Tettelin H."/>
            <person name="Glass J.I."/>
            <person name="Rusch D."/>
            <person name="Podicherti R."/>
            <person name="Tsui H.-C.T."/>
            <person name="Winkler M.E."/>
        </authorList>
    </citation>
    <scope>NUCLEOTIDE SEQUENCE</scope>
</reference>
<dbReference type="SUPFAM" id="SSF103473">
    <property type="entry name" value="MFS general substrate transporter"/>
    <property type="match status" value="1"/>
</dbReference>
<dbReference type="InterPro" id="IPR011701">
    <property type="entry name" value="MFS"/>
</dbReference>
<feature type="transmembrane region" description="Helical" evidence="2">
    <location>
        <begin position="340"/>
        <end position="362"/>
    </location>
</feature>
<organism evidence="3">
    <name type="scientific">marine metagenome</name>
    <dbReference type="NCBI Taxonomy" id="408172"/>
    <lineage>
        <taxon>unclassified sequences</taxon>
        <taxon>metagenomes</taxon>
        <taxon>ecological metagenomes</taxon>
    </lineage>
</organism>
<feature type="transmembrane region" description="Helical" evidence="2">
    <location>
        <begin position="90"/>
        <end position="117"/>
    </location>
</feature>
<feature type="transmembrane region" description="Helical" evidence="2">
    <location>
        <begin position="287"/>
        <end position="308"/>
    </location>
</feature>
<dbReference type="InterPro" id="IPR050327">
    <property type="entry name" value="Proton-linked_MCT"/>
</dbReference>
<dbReference type="Gene3D" id="1.20.1250.20">
    <property type="entry name" value="MFS general substrate transporter like domains"/>
    <property type="match status" value="2"/>
</dbReference>
<evidence type="ECO:0000313" key="3">
    <source>
        <dbReference type="EMBL" id="SVB91357.1"/>
    </source>
</evidence>
<feature type="transmembrane region" description="Helical" evidence="2">
    <location>
        <begin position="154"/>
        <end position="173"/>
    </location>
</feature>
<feature type="transmembrane region" description="Helical" evidence="2">
    <location>
        <begin position="315"/>
        <end position="334"/>
    </location>
</feature>
<accession>A0A382HWS9</accession>
<dbReference type="AlphaFoldDB" id="A0A382HWS9"/>
<feature type="transmembrane region" description="Helical" evidence="2">
    <location>
        <begin position="250"/>
        <end position="267"/>
    </location>
</feature>
<feature type="transmembrane region" description="Helical" evidence="2">
    <location>
        <begin position="179"/>
        <end position="200"/>
    </location>
</feature>
<keyword evidence="2" id="KW-1133">Transmembrane helix</keyword>
<dbReference type="EMBL" id="UINC01063582">
    <property type="protein sequence ID" value="SVB91357.1"/>
    <property type="molecule type" value="Genomic_DNA"/>
</dbReference>
<dbReference type="GO" id="GO:0022857">
    <property type="term" value="F:transmembrane transporter activity"/>
    <property type="evidence" value="ECO:0007669"/>
    <property type="project" value="InterPro"/>
</dbReference>
<keyword evidence="2" id="KW-0812">Transmembrane</keyword>
<feature type="region of interest" description="Disordered" evidence="1">
    <location>
        <begin position="209"/>
        <end position="233"/>
    </location>
</feature>
<evidence type="ECO:0000256" key="2">
    <source>
        <dbReference type="SAM" id="Phobius"/>
    </source>
</evidence>
<feature type="transmembrane region" description="Helical" evidence="2">
    <location>
        <begin position="59"/>
        <end position="78"/>
    </location>
</feature>
<proteinExistence type="predicted"/>
<evidence type="ECO:0008006" key="4">
    <source>
        <dbReference type="Google" id="ProtNLM"/>
    </source>
</evidence>
<dbReference type="PANTHER" id="PTHR11360:SF308">
    <property type="entry name" value="BLL3089 PROTEIN"/>
    <property type="match status" value="1"/>
</dbReference>
<feature type="non-terminal residue" evidence="3">
    <location>
        <position position="364"/>
    </location>
</feature>
<name>A0A382HWS9_9ZZZZ</name>
<dbReference type="PANTHER" id="PTHR11360">
    <property type="entry name" value="MONOCARBOXYLATE TRANSPORTER"/>
    <property type="match status" value="1"/>
</dbReference>
<feature type="compositionally biased region" description="Polar residues" evidence="1">
    <location>
        <begin position="222"/>
        <end position="232"/>
    </location>
</feature>